<dbReference type="AlphaFoldDB" id="A0A839UWW5"/>
<feature type="chain" id="PRO_5032319855" evidence="1">
    <location>
        <begin position="22"/>
        <end position="243"/>
    </location>
</feature>
<name>A0A839UWW5_9GAMM</name>
<dbReference type="Proteomes" id="UP000559987">
    <property type="component" value="Unassembled WGS sequence"/>
</dbReference>
<evidence type="ECO:0000313" key="3">
    <source>
        <dbReference type="Proteomes" id="UP000559987"/>
    </source>
</evidence>
<dbReference type="EMBL" id="JACHXZ010000004">
    <property type="protein sequence ID" value="MBB3169948.1"/>
    <property type="molecule type" value="Genomic_DNA"/>
</dbReference>
<dbReference type="SUPFAM" id="SSF53850">
    <property type="entry name" value="Periplasmic binding protein-like II"/>
    <property type="match status" value="1"/>
</dbReference>
<comment type="caution">
    <text evidence="2">The sequence shown here is derived from an EMBL/GenBank/DDBJ whole genome shotgun (WGS) entry which is preliminary data.</text>
</comment>
<sequence>MMKLAALGIALVLVLAQSATAEHLSAKVAAPRLPVHLETNKSGLLAELHELLMAEADVQSALQVSSYARAVLKLESAQVDAYFPSWLPNHFKVDVLYSAPLMRVEFYIFTARGKPRLSRLDELAHMRLGTVEGTLLELPLDSVPGLFVVPGVNATSLYNMLNQGRLDALLISKNEMDILCEQLGVPMLNYDPSAMQAHKYLGYSFLNNAKGIKLQRQINAAILRLQQSGELARRFPTIAGYLQ</sequence>
<organism evidence="2 3">
    <name type="scientific">Simiduia aestuariiviva</name>
    <dbReference type="NCBI Taxonomy" id="1510459"/>
    <lineage>
        <taxon>Bacteria</taxon>
        <taxon>Pseudomonadati</taxon>
        <taxon>Pseudomonadota</taxon>
        <taxon>Gammaproteobacteria</taxon>
        <taxon>Cellvibrionales</taxon>
        <taxon>Cellvibrionaceae</taxon>
        <taxon>Simiduia</taxon>
    </lineage>
</organism>
<feature type="signal peptide" evidence="1">
    <location>
        <begin position="1"/>
        <end position="21"/>
    </location>
</feature>
<keyword evidence="3" id="KW-1185">Reference proteome</keyword>
<evidence type="ECO:0000256" key="1">
    <source>
        <dbReference type="SAM" id="SignalP"/>
    </source>
</evidence>
<accession>A0A839UWW5</accession>
<evidence type="ECO:0000313" key="2">
    <source>
        <dbReference type="EMBL" id="MBB3169948.1"/>
    </source>
</evidence>
<reference evidence="2 3" key="1">
    <citation type="submission" date="2020-08" db="EMBL/GenBank/DDBJ databases">
        <title>Genomic Encyclopedia of Type Strains, Phase III (KMG-III): the genomes of soil and plant-associated and newly described type strains.</title>
        <authorList>
            <person name="Whitman W."/>
        </authorList>
    </citation>
    <scope>NUCLEOTIDE SEQUENCE [LARGE SCALE GENOMIC DNA]</scope>
    <source>
        <strain evidence="2 3">CECT 8571</strain>
    </source>
</reference>
<proteinExistence type="predicted"/>
<keyword evidence="1" id="KW-0732">Signal</keyword>
<dbReference type="Gene3D" id="3.40.190.10">
    <property type="entry name" value="Periplasmic binding protein-like II"/>
    <property type="match status" value="2"/>
</dbReference>
<gene>
    <name evidence="2" type="ORF">FHS30_003161</name>
</gene>
<protein>
    <submittedName>
        <fullName evidence="2">ABC-type amino acid transport substrate-binding protein</fullName>
    </submittedName>
</protein>
<dbReference type="RefSeq" id="WP_183911428.1">
    <property type="nucleotide sequence ID" value="NZ_JACHXZ010000004.1"/>
</dbReference>